<dbReference type="EMBL" id="KV428040">
    <property type="protein sequence ID" value="KZT39899.1"/>
    <property type="molecule type" value="Genomic_DNA"/>
</dbReference>
<dbReference type="OrthoDB" id="10267474at2759"/>
<name>A0A166ESN2_9AGAM</name>
<sequence length="78" mass="8706">MLVPLTNSLYVPDNVVRPDLVIVDIGRGFSVEKTRVETVTLYRREVEFDNLTYAVNHMQAKLQAQQSQAGPARSGSKS</sequence>
<gene>
    <name evidence="1" type="ORF">SISSUDRAFT_1127738</name>
</gene>
<dbReference type="Proteomes" id="UP000076798">
    <property type="component" value="Unassembled WGS sequence"/>
</dbReference>
<dbReference type="InterPro" id="IPR004127">
    <property type="entry name" value="Prefoldin_subunit_alpha"/>
</dbReference>
<dbReference type="Gene3D" id="1.10.287.370">
    <property type="match status" value="1"/>
</dbReference>
<dbReference type="Pfam" id="PF02996">
    <property type="entry name" value="Prefoldin"/>
    <property type="match status" value="1"/>
</dbReference>
<dbReference type="STRING" id="1314776.A0A166ESN2"/>
<reference evidence="1 2" key="1">
    <citation type="journal article" date="2016" name="Mol. Biol. Evol.">
        <title>Comparative Genomics of Early-Diverging Mushroom-Forming Fungi Provides Insights into the Origins of Lignocellulose Decay Capabilities.</title>
        <authorList>
            <person name="Nagy L.G."/>
            <person name="Riley R."/>
            <person name="Tritt A."/>
            <person name="Adam C."/>
            <person name="Daum C."/>
            <person name="Floudas D."/>
            <person name="Sun H."/>
            <person name="Yadav J.S."/>
            <person name="Pangilinan J."/>
            <person name="Larsson K.H."/>
            <person name="Matsuura K."/>
            <person name="Barry K."/>
            <person name="Labutti K."/>
            <person name="Kuo R."/>
            <person name="Ohm R.A."/>
            <person name="Bhattacharya S.S."/>
            <person name="Shirouzu T."/>
            <person name="Yoshinaga Y."/>
            <person name="Martin F.M."/>
            <person name="Grigoriev I.V."/>
            <person name="Hibbett D.S."/>
        </authorList>
    </citation>
    <scope>NUCLEOTIDE SEQUENCE [LARGE SCALE GENOMIC DNA]</scope>
    <source>
        <strain evidence="1 2">HHB10207 ss-3</strain>
    </source>
</reference>
<organism evidence="1 2">
    <name type="scientific">Sistotremastrum suecicum HHB10207 ss-3</name>
    <dbReference type="NCBI Taxonomy" id="1314776"/>
    <lineage>
        <taxon>Eukaryota</taxon>
        <taxon>Fungi</taxon>
        <taxon>Dikarya</taxon>
        <taxon>Basidiomycota</taxon>
        <taxon>Agaricomycotina</taxon>
        <taxon>Agaricomycetes</taxon>
        <taxon>Sistotremastrales</taxon>
        <taxon>Sistotremastraceae</taxon>
        <taxon>Sistotremastrum</taxon>
    </lineage>
</organism>
<evidence type="ECO:0000313" key="2">
    <source>
        <dbReference type="Proteomes" id="UP000076798"/>
    </source>
</evidence>
<keyword evidence="2" id="KW-1185">Reference proteome</keyword>
<dbReference type="SUPFAM" id="SSF46579">
    <property type="entry name" value="Prefoldin"/>
    <property type="match status" value="1"/>
</dbReference>
<protein>
    <submittedName>
        <fullName evidence="1">Uncharacterized protein</fullName>
    </submittedName>
</protein>
<accession>A0A166ESN2</accession>
<dbReference type="InterPro" id="IPR009053">
    <property type="entry name" value="Prefoldin"/>
</dbReference>
<evidence type="ECO:0000313" key="1">
    <source>
        <dbReference type="EMBL" id="KZT39899.1"/>
    </source>
</evidence>
<dbReference type="AlphaFoldDB" id="A0A166ESN2"/>
<proteinExistence type="predicted"/>